<dbReference type="SMART" id="SM00034">
    <property type="entry name" value="CLECT"/>
    <property type="match status" value="2"/>
</dbReference>
<evidence type="ECO:0000313" key="4">
    <source>
        <dbReference type="EMBL" id="CAD7193872.1"/>
    </source>
</evidence>
<dbReference type="InterPro" id="IPR000436">
    <property type="entry name" value="Sushi_SCR_CCP_dom"/>
</dbReference>
<dbReference type="PANTHER" id="PTHR22803">
    <property type="entry name" value="MANNOSE, PHOSPHOLIPASE, LECTIN RECEPTOR RELATED"/>
    <property type="match status" value="1"/>
</dbReference>
<proteinExistence type="predicted"/>
<dbReference type="AlphaFoldDB" id="A0A7R8VA57"/>
<gene>
    <name evidence="4" type="ORF">TDIB3V08_LOCUS312</name>
</gene>
<dbReference type="CDD" id="cd00033">
    <property type="entry name" value="CCP"/>
    <property type="match status" value="1"/>
</dbReference>
<feature type="domain" description="C-type lectin" evidence="3">
    <location>
        <begin position="13"/>
        <end position="165"/>
    </location>
</feature>
<reference evidence="4" key="1">
    <citation type="submission" date="2020-11" db="EMBL/GenBank/DDBJ databases">
        <authorList>
            <person name="Tran Van P."/>
        </authorList>
    </citation>
    <scope>NUCLEOTIDE SEQUENCE</scope>
</reference>
<dbReference type="SUPFAM" id="SSF56436">
    <property type="entry name" value="C-type lectin-like"/>
    <property type="match status" value="4"/>
</dbReference>
<protein>
    <recommendedName>
        <fullName evidence="3">C-type lectin domain-containing protein</fullName>
    </recommendedName>
</protein>
<dbReference type="Gene3D" id="3.10.100.10">
    <property type="entry name" value="Mannose-Binding Protein A, subunit A"/>
    <property type="match status" value="2"/>
</dbReference>
<dbReference type="SUPFAM" id="SSF57535">
    <property type="entry name" value="Complement control module/SCR domain"/>
    <property type="match status" value="1"/>
</dbReference>
<evidence type="ECO:0000256" key="2">
    <source>
        <dbReference type="ARBA" id="ARBA00023157"/>
    </source>
</evidence>
<organism evidence="4">
    <name type="scientific">Timema douglasi</name>
    <name type="common">Walking stick</name>
    <dbReference type="NCBI Taxonomy" id="61478"/>
    <lineage>
        <taxon>Eukaryota</taxon>
        <taxon>Metazoa</taxon>
        <taxon>Ecdysozoa</taxon>
        <taxon>Arthropoda</taxon>
        <taxon>Hexapoda</taxon>
        <taxon>Insecta</taxon>
        <taxon>Pterygota</taxon>
        <taxon>Neoptera</taxon>
        <taxon>Polyneoptera</taxon>
        <taxon>Phasmatodea</taxon>
        <taxon>Timematodea</taxon>
        <taxon>Timematoidea</taxon>
        <taxon>Timematidae</taxon>
        <taxon>Timema</taxon>
    </lineage>
</organism>
<name>A0A7R8VA57_TIMDO</name>
<dbReference type="InterPro" id="IPR001304">
    <property type="entry name" value="C-type_lectin-like"/>
</dbReference>
<dbReference type="EMBL" id="OA564329">
    <property type="protein sequence ID" value="CAD7193872.1"/>
    <property type="molecule type" value="Genomic_DNA"/>
</dbReference>
<evidence type="ECO:0000256" key="1">
    <source>
        <dbReference type="ARBA" id="ARBA00022729"/>
    </source>
</evidence>
<keyword evidence="2" id="KW-1015">Disulfide bond</keyword>
<keyword evidence="1" id="KW-0732">Signal</keyword>
<sequence>MVTRVRDETNSTYIGMLYHFSNREVSWYKAMEECQSRNMTLAVLNTPEKLKFIITMMGELADEWDHAWIGGMWSDDKHSWIWAGFNHTIPFSLTSHKVSNDLANSRHEFEGKYYYPDKEVPFPPWCENKYAYEEGSDCLNLDRGDHSIPVFYGLDCNIPQGYICQAEGTILWVGGKRENGYWHWKRTGETIPDIAGSDGYPPWERLTTNSGTQCLALKSGPQDWPLFLERPCKDRLPYMCQLPLKSYPVPDMVLIFAEREYNFYFKNVTWFEALEICAVAGTSLATVPNIHVAKFLSTAISEGDDKSLAMYVKEIRVGKIIYTVVSKVTTYKKAVQICARKGISLAVVSSQSDAEQVLAAAEAMEKGPVEKRKDKMIVQRGKTWHEASIICKNKGGHLASSSDWTMVMEFATDLDPDFGDLWVGAVLKNGVWMWEKSDTKVVFEELISWKTGAPREGNLCLLVDRSDPNISKLNAMQCNTSLSYICQEDDKMCPSLNNTKTLTWTPKKCVSGQLEKGSVCKVSCSKNTHMQGAERLVCTDGVWLAKKNLTSITRCLEYRKVLAVDCD</sequence>
<dbReference type="Pfam" id="PF00059">
    <property type="entry name" value="Lectin_C"/>
    <property type="match status" value="2"/>
</dbReference>
<dbReference type="PROSITE" id="PS50041">
    <property type="entry name" value="C_TYPE_LECTIN_2"/>
    <property type="match status" value="2"/>
</dbReference>
<dbReference type="InterPro" id="IPR035976">
    <property type="entry name" value="Sushi/SCR/CCP_sf"/>
</dbReference>
<dbReference type="InterPro" id="IPR050111">
    <property type="entry name" value="C-type_lectin/snaclec_domain"/>
</dbReference>
<dbReference type="InterPro" id="IPR016187">
    <property type="entry name" value="CTDL_fold"/>
</dbReference>
<feature type="domain" description="C-type lectin" evidence="3">
    <location>
        <begin position="382"/>
        <end position="487"/>
    </location>
</feature>
<dbReference type="InterPro" id="IPR016186">
    <property type="entry name" value="C-type_lectin-like/link_sf"/>
</dbReference>
<dbReference type="CDD" id="cd00037">
    <property type="entry name" value="CLECT"/>
    <property type="match status" value="2"/>
</dbReference>
<accession>A0A7R8VA57</accession>
<evidence type="ECO:0000259" key="3">
    <source>
        <dbReference type="PROSITE" id="PS50041"/>
    </source>
</evidence>